<accession>A0A2A3YJ36</accession>
<feature type="transmembrane region" description="Helical" evidence="1">
    <location>
        <begin position="12"/>
        <end position="33"/>
    </location>
</feature>
<name>A0A2A3YJ36_9MICO</name>
<dbReference type="EMBL" id="NRGR01000015">
    <property type="protein sequence ID" value="PCC39366.1"/>
    <property type="molecule type" value="Genomic_DNA"/>
</dbReference>
<proteinExistence type="predicted"/>
<dbReference type="AlphaFoldDB" id="A0A2A3YJ36"/>
<comment type="caution">
    <text evidence="2">The sequence shown here is derived from an EMBL/GenBank/DDBJ whole genome shotgun (WGS) entry which is preliminary data.</text>
</comment>
<evidence type="ECO:0000313" key="3">
    <source>
        <dbReference type="Proteomes" id="UP000218598"/>
    </source>
</evidence>
<reference evidence="2 3" key="1">
    <citation type="journal article" date="2017" name="Elife">
        <title>Extensive horizontal gene transfer in cheese-associated bacteria.</title>
        <authorList>
            <person name="Bonham K.S."/>
            <person name="Wolfe B.E."/>
            <person name="Dutton R.J."/>
        </authorList>
    </citation>
    <scope>NUCLEOTIDE SEQUENCE [LARGE SCALE GENOMIC DNA]</scope>
    <source>
        <strain evidence="2 3">341_9</strain>
    </source>
</reference>
<gene>
    <name evidence="2" type="ORF">CIK66_08865</name>
</gene>
<keyword evidence="1" id="KW-1133">Transmembrane helix</keyword>
<organism evidence="2 3">
    <name type="scientific">Brachybacterium alimentarium</name>
    <dbReference type="NCBI Taxonomy" id="47845"/>
    <lineage>
        <taxon>Bacteria</taxon>
        <taxon>Bacillati</taxon>
        <taxon>Actinomycetota</taxon>
        <taxon>Actinomycetes</taxon>
        <taxon>Micrococcales</taxon>
        <taxon>Dermabacteraceae</taxon>
        <taxon>Brachybacterium</taxon>
    </lineage>
</organism>
<evidence type="ECO:0000256" key="1">
    <source>
        <dbReference type="SAM" id="Phobius"/>
    </source>
</evidence>
<keyword evidence="1" id="KW-0472">Membrane</keyword>
<feature type="transmembrane region" description="Helical" evidence="1">
    <location>
        <begin position="127"/>
        <end position="145"/>
    </location>
</feature>
<sequence>MDVDPFRQPVRPAIWAAALSALLGAGGLIMQLVGLVSPDAVVNVDVVPASIVLAFLAIAGALLALGLGVATLVLAIVVTVRGRGPLRRGGIVLLVAWALSLSVSFSASGDVSGAAAAVSRAAGVLETVVDLLQSVLLLVGAVVLLRGVAEVRRQREAVGEV</sequence>
<dbReference type="Proteomes" id="UP000218598">
    <property type="component" value="Unassembled WGS sequence"/>
</dbReference>
<keyword evidence="1" id="KW-0812">Transmembrane</keyword>
<feature type="transmembrane region" description="Helical" evidence="1">
    <location>
        <begin position="53"/>
        <end position="78"/>
    </location>
</feature>
<evidence type="ECO:0000313" key="2">
    <source>
        <dbReference type="EMBL" id="PCC39366.1"/>
    </source>
</evidence>
<keyword evidence="3" id="KW-1185">Reference proteome</keyword>
<feature type="transmembrane region" description="Helical" evidence="1">
    <location>
        <begin position="90"/>
        <end position="107"/>
    </location>
</feature>
<protein>
    <submittedName>
        <fullName evidence="2">Uncharacterized protein</fullName>
    </submittedName>
</protein>